<dbReference type="STRING" id="796925.A0A137PIX7"/>
<feature type="non-terminal residue" evidence="2">
    <location>
        <position position="96"/>
    </location>
</feature>
<dbReference type="Proteomes" id="UP000070444">
    <property type="component" value="Unassembled WGS sequence"/>
</dbReference>
<keyword evidence="3" id="KW-1185">Reference proteome</keyword>
<feature type="non-terminal residue" evidence="2">
    <location>
        <position position="1"/>
    </location>
</feature>
<evidence type="ECO:0000259" key="1">
    <source>
        <dbReference type="Pfam" id="PF00080"/>
    </source>
</evidence>
<sequence length="96" mass="10424">YNYHIHINPVTDGNCTSTGGHYDPLTANKSPQVEYVCNKDDTSTCEAGDLSGKHGPLKLTDGMANYVDSTFNLNEIIGRSVVIHAPDKTRIACNNI</sequence>
<protein>
    <submittedName>
        <fullName evidence="2">Cu,Zn superoxide dismutase-like protein</fullName>
    </submittedName>
</protein>
<reference evidence="2 3" key="1">
    <citation type="journal article" date="2015" name="Genome Biol. Evol.">
        <title>Phylogenomic analyses indicate that early fungi evolved digesting cell walls of algal ancestors of land plants.</title>
        <authorList>
            <person name="Chang Y."/>
            <person name="Wang S."/>
            <person name="Sekimoto S."/>
            <person name="Aerts A.L."/>
            <person name="Choi C."/>
            <person name="Clum A."/>
            <person name="LaButti K.M."/>
            <person name="Lindquist E.A."/>
            <person name="Yee Ngan C."/>
            <person name="Ohm R.A."/>
            <person name="Salamov A.A."/>
            <person name="Grigoriev I.V."/>
            <person name="Spatafora J.W."/>
            <person name="Berbee M.L."/>
        </authorList>
    </citation>
    <scope>NUCLEOTIDE SEQUENCE [LARGE SCALE GENOMIC DNA]</scope>
    <source>
        <strain evidence="2 3">NRRL 28638</strain>
    </source>
</reference>
<dbReference type="InterPro" id="IPR001424">
    <property type="entry name" value="SOD_Cu_Zn_dom"/>
</dbReference>
<dbReference type="SUPFAM" id="SSF49329">
    <property type="entry name" value="Cu,Zn superoxide dismutase-like"/>
    <property type="match status" value="1"/>
</dbReference>
<feature type="domain" description="Superoxide dismutase copper/zinc binding" evidence="1">
    <location>
        <begin position="3"/>
        <end position="87"/>
    </location>
</feature>
<dbReference type="AlphaFoldDB" id="A0A137PIX7"/>
<name>A0A137PIX7_CONC2</name>
<dbReference type="InterPro" id="IPR036423">
    <property type="entry name" value="SOD-like_Cu/Zn_dom_sf"/>
</dbReference>
<dbReference type="OMA" id="KHGTIND"/>
<dbReference type="EMBL" id="KQ964419">
    <property type="protein sequence ID" value="KXN74891.1"/>
    <property type="molecule type" value="Genomic_DNA"/>
</dbReference>
<evidence type="ECO:0000313" key="2">
    <source>
        <dbReference type="EMBL" id="KXN74891.1"/>
    </source>
</evidence>
<dbReference type="GO" id="GO:0046872">
    <property type="term" value="F:metal ion binding"/>
    <property type="evidence" value="ECO:0007669"/>
    <property type="project" value="InterPro"/>
</dbReference>
<proteinExistence type="predicted"/>
<dbReference type="PANTHER" id="PTHR20910">
    <property type="entry name" value="AGAP001623-PA"/>
    <property type="match status" value="1"/>
</dbReference>
<gene>
    <name evidence="2" type="ORF">CONCODRAFT_24984</name>
</gene>
<accession>A0A137PIX7</accession>
<organism evidence="2 3">
    <name type="scientific">Conidiobolus coronatus (strain ATCC 28846 / CBS 209.66 / NRRL 28638)</name>
    <name type="common">Delacroixia coronata</name>
    <dbReference type="NCBI Taxonomy" id="796925"/>
    <lineage>
        <taxon>Eukaryota</taxon>
        <taxon>Fungi</taxon>
        <taxon>Fungi incertae sedis</taxon>
        <taxon>Zoopagomycota</taxon>
        <taxon>Entomophthoromycotina</taxon>
        <taxon>Entomophthoromycetes</taxon>
        <taxon>Entomophthorales</taxon>
        <taxon>Ancylistaceae</taxon>
        <taxon>Conidiobolus</taxon>
    </lineage>
</organism>
<dbReference type="Pfam" id="PF00080">
    <property type="entry name" value="Sod_Cu"/>
    <property type="match status" value="1"/>
</dbReference>
<dbReference type="Gene3D" id="2.60.40.200">
    <property type="entry name" value="Superoxide dismutase, copper/zinc binding domain"/>
    <property type="match status" value="1"/>
</dbReference>
<dbReference type="InterPro" id="IPR053257">
    <property type="entry name" value="Cu-only_SOD"/>
</dbReference>
<evidence type="ECO:0000313" key="3">
    <source>
        <dbReference type="Proteomes" id="UP000070444"/>
    </source>
</evidence>
<dbReference type="PANTHER" id="PTHR20910:SF1">
    <property type="entry name" value="SUPEROXIDE DISMUTASE COPPER_ZINC BINDING DOMAIN-CONTAINING PROTEIN"/>
    <property type="match status" value="1"/>
</dbReference>
<dbReference type="GO" id="GO:0006801">
    <property type="term" value="P:superoxide metabolic process"/>
    <property type="evidence" value="ECO:0007669"/>
    <property type="project" value="InterPro"/>
</dbReference>
<dbReference type="OrthoDB" id="159229at2759"/>